<dbReference type="Gene3D" id="1.20.58.480">
    <property type="match status" value="1"/>
</dbReference>
<protein>
    <recommendedName>
        <fullName evidence="9">Tryptophan 2,3-dioxygenase</fullName>
        <shortName evidence="9">TDO</shortName>
        <ecNumber evidence="9">1.13.11.11</ecNumber>
    </recommendedName>
    <alternativeName>
        <fullName evidence="9">Tryptamin 2,3-dioxygenase</fullName>
    </alternativeName>
    <alternativeName>
        <fullName evidence="9">Tryptophan oxygenase</fullName>
        <shortName evidence="9">TO</shortName>
        <shortName evidence="9">TRPO</shortName>
    </alternativeName>
    <alternativeName>
        <fullName evidence="9">Tryptophan pyrrolase</fullName>
    </alternativeName>
    <alternativeName>
        <fullName evidence="9">Tryptophanase</fullName>
    </alternativeName>
</protein>
<dbReference type="HAMAP" id="MF_01972">
    <property type="entry name" value="T23O"/>
    <property type="match status" value="1"/>
</dbReference>
<evidence type="ECO:0000256" key="8">
    <source>
        <dbReference type="ARBA" id="ARBA00050412"/>
    </source>
</evidence>
<keyword evidence="5 9" id="KW-0560">Oxidoreductase</keyword>
<evidence type="ECO:0000256" key="6">
    <source>
        <dbReference type="ARBA" id="ARBA00023004"/>
    </source>
</evidence>
<feature type="binding site" evidence="9">
    <location>
        <position position="112"/>
    </location>
    <ligand>
        <name>substrate</name>
    </ligand>
</feature>
<evidence type="ECO:0000256" key="1">
    <source>
        <dbReference type="ARBA" id="ARBA00011881"/>
    </source>
</evidence>
<organism evidence="10 11">
    <name type="scientific">Pseudobacteriovorax antillogorgiicola</name>
    <dbReference type="NCBI Taxonomy" id="1513793"/>
    <lineage>
        <taxon>Bacteria</taxon>
        <taxon>Pseudomonadati</taxon>
        <taxon>Bdellovibrionota</taxon>
        <taxon>Oligoflexia</taxon>
        <taxon>Oligoflexales</taxon>
        <taxon>Pseudobacteriovoracaceae</taxon>
        <taxon>Pseudobacteriovorax</taxon>
    </lineage>
</organism>
<dbReference type="GO" id="GO:0004833">
    <property type="term" value="F:L-tryptophan 2,3-dioxygenase activity"/>
    <property type="evidence" value="ECO:0007669"/>
    <property type="project" value="UniProtKB-UniRule"/>
</dbReference>
<comment type="caution">
    <text evidence="9">Lacks conserved residue(s) required for the propagation of feature annotation.</text>
</comment>
<dbReference type="OrthoDB" id="5288613at2"/>
<dbReference type="GO" id="GO:0019442">
    <property type="term" value="P:L-tryptophan catabolic process to acetyl-CoA"/>
    <property type="evidence" value="ECO:0007669"/>
    <property type="project" value="TreeGrafter"/>
</dbReference>
<comment type="pathway">
    <text evidence="9">Amino-acid degradation; L-tryptophan degradation via kynurenine pathway; L-kynurenine from L-tryptophan: step 1/2.</text>
</comment>
<comment type="subunit">
    <text evidence="1 9">Homotetramer.</text>
</comment>
<reference evidence="11" key="1">
    <citation type="submission" date="2017-04" db="EMBL/GenBank/DDBJ databases">
        <authorList>
            <person name="Varghese N."/>
            <person name="Submissions S."/>
        </authorList>
    </citation>
    <scope>NUCLEOTIDE SEQUENCE [LARGE SCALE GENOMIC DNA]</scope>
    <source>
        <strain evidence="11">RKEM611</strain>
    </source>
</reference>
<sequence length="281" mass="33446">MERANEDRLIQPDEKTLTYDKYLKIHELLSLQQELSEPKEHDETLFIIIHQSYELWFKQILHEVLRCQSLLDRDEILPVLRSMKRIDTIQKVLIQKVDILETMAPDEFNRFRDRLNPASGFQSHQFRILEYKLGLKNKGYFKYHQHEPDTLAKLEKTLKEPSLYDSFFAFLARQGYQVPEEVLQRDLTQPHQANPKVVDIFEDIYRNHLNHYEIYSFLESLVDLDEQFTIWRYRHMLMVSRMIGSLTGTGGSLGAKYLATTLEKTLFPEIWNVRNQLGVKK</sequence>
<dbReference type="PANTHER" id="PTHR10138">
    <property type="entry name" value="TRYPTOPHAN 2,3-DIOXYGENASE"/>
    <property type="match status" value="1"/>
</dbReference>
<keyword evidence="2 9" id="KW-0349">Heme</keyword>
<keyword evidence="6 9" id="KW-0408">Iron</keyword>
<keyword evidence="3 9" id="KW-0479">Metal-binding</keyword>
<keyword evidence="4 9" id="KW-0223">Dioxygenase</keyword>
<keyword evidence="11" id="KW-1185">Reference proteome</keyword>
<comment type="function">
    <text evidence="9">Heme-dependent dioxygenase that catalyzes the oxidative cleavage of the L-tryptophan (L-Trp) pyrrole ring and converts L-tryptophan to N-formyl-L-kynurenine. Catalyzes the oxidative cleavage of the indole moiety.</text>
</comment>
<dbReference type="UniPathway" id="UPA00333">
    <property type="reaction ID" value="UER00453"/>
</dbReference>
<dbReference type="PANTHER" id="PTHR10138:SF0">
    <property type="entry name" value="TRYPTOPHAN 2,3-DIOXYGENASE"/>
    <property type="match status" value="1"/>
</dbReference>
<feature type="binding site" evidence="9">
    <location>
        <begin position="46"/>
        <end position="50"/>
    </location>
    <ligand>
        <name>substrate</name>
    </ligand>
</feature>
<evidence type="ECO:0000256" key="3">
    <source>
        <dbReference type="ARBA" id="ARBA00022723"/>
    </source>
</evidence>
<dbReference type="RefSeq" id="WP_132321527.1">
    <property type="nucleotide sequence ID" value="NZ_FWZT01000014.1"/>
</dbReference>
<evidence type="ECO:0000256" key="5">
    <source>
        <dbReference type="ARBA" id="ARBA00023002"/>
    </source>
</evidence>
<evidence type="ECO:0000313" key="11">
    <source>
        <dbReference type="Proteomes" id="UP000192907"/>
    </source>
</evidence>
<evidence type="ECO:0000256" key="9">
    <source>
        <dbReference type="HAMAP-Rule" id="MF_01972"/>
    </source>
</evidence>
<feature type="binding site" description="axial binding residue" evidence="9">
    <location>
        <position position="235"/>
    </location>
    <ligand>
        <name>heme</name>
        <dbReference type="ChEBI" id="CHEBI:30413"/>
    </ligand>
    <ligandPart>
        <name>Fe</name>
        <dbReference type="ChEBI" id="CHEBI:18248"/>
    </ligandPart>
</feature>
<gene>
    <name evidence="9" type="primary">kynA</name>
    <name evidence="10" type="ORF">SAMN06296036_11441</name>
</gene>
<dbReference type="InterPro" id="IPR037217">
    <property type="entry name" value="Trp/Indoleamine_2_3_dOase-like"/>
</dbReference>
<dbReference type="Pfam" id="PF03301">
    <property type="entry name" value="Trp_dioxygenase"/>
    <property type="match status" value="2"/>
</dbReference>
<dbReference type="GO" id="GO:0046872">
    <property type="term" value="F:metal ion binding"/>
    <property type="evidence" value="ECO:0007669"/>
    <property type="project" value="UniProtKB-KW"/>
</dbReference>
<dbReference type="GO" id="GO:0019441">
    <property type="term" value="P:L-tryptophan catabolic process to kynurenine"/>
    <property type="evidence" value="ECO:0007669"/>
    <property type="project" value="UniProtKB-UniRule"/>
</dbReference>
<comment type="cofactor">
    <cofactor evidence="9">
        <name>heme</name>
        <dbReference type="ChEBI" id="CHEBI:30413"/>
    </cofactor>
    <text evidence="9">Binds 1 heme group per subunit.</text>
</comment>
<proteinExistence type="inferred from homology"/>
<dbReference type="InterPro" id="IPR004981">
    <property type="entry name" value="Trp_2_3_dOase"/>
</dbReference>
<evidence type="ECO:0000256" key="4">
    <source>
        <dbReference type="ARBA" id="ARBA00022964"/>
    </source>
</evidence>
<keyword evidence="7 9" id="KW-0823">Tryptophan catabolism</keyword>
<dbReference type="AlphaFoldDB" id="A0A1Y6CBI8"/>
<dbReference type="GO" id="GO:0020037">
    <property type="term" value="F:heme binding"/>
    <property type="evidence" value="ECO:0007669"/>
    <property type="project" value="UniProtKB-UniRule"/>
</dbReference>
<dbReference type="FunFam" id="1.20.58.480:FF:000001">
    <property type="entry name" value="Tryptophan 2,3-dioxygenase"/>
    <property type="match status" value="1"/>
</dbReference>
<dbReference type="EMBL" id="FWZT01000014">
    <property type="protein sequence ID" value="SMF46342.1"/>
    <property type="molecule type" value="Genomic_DNA"/>
</dbReference>
<dbReference type="Proteomes" id="UP000192907">
    <property type="component" value="Unassembled WGS sequence"/>
</dbReference>
<dbReference type="STRING" id="1513793.SAMN06296036_11441"/>
<name>A0A1Y6CBI8_9BACT</name>
<evidence type="ECO:0000256" key="2">
    <source>
        <dbReference type="ARBA" id="ARBA00022617"/>
    </source>
</evidence>
<comment type="similarity">
    <text evidence="9">Belongs to the tryptophan 2,3-dioxygenase family.</text>
</comment>
<dbReference type="EC" id="1.13.11.11" evidence="9"/>
<evidence type="ECO:0000256" key="7">
    <source>
        <dbReference type="ARBA" id="ARBA00023079"/>
    </source>
</evidence>
<feature type="binding site" evidence="9">
    <location>
        <position position="249"/>
    </location>
    <ligand>
        <name>substrate</name>
    </ligand>
</feature>
<dbReference type="SUPFAM" id="SSF140959">
    <property type="entry name" value="Indolic compounds 2,3-dioxygenase-like"/>
    <property type="match status" value="1"/>
</dbReference>
<comment type="catalytic activity">
    <reaction evidence="8 9">
        <text>L-tryptophan + O2 = N-formyl-L-kynurenine</text>
        <dbReference type="Rhea" id="RHEA:24536"/>
        <dbReference type="ChEBI" id="CHEBI:15379"/>
        <dbReference type="ChEBI" id="CHEBI:57912"/>
        <dbReference type="ChEBI" id="CHEBI:58629"/>
        <dbReference type="EC" id="1.13.11.11"/>
    </reaction>
</comment>
<accession>A0A1Y6CBI8</accession>
<evidence type="ECO:0000313" key="10">
    <source>
        <dbReference type="EMBL" id="SMF46342.1"/>
    </source>
</evidence>